<keyword evidence="1 2" id="KW-0238">DNA-binding</keyword>
<dbReference type="Pfam" id="PF00436">
    <property type="entry name" value="SSB"/>
    <property type="match status" value="1"/>
</dbReference>
<name>A0A923E343_9ACTO</name>
<dbReference type="GO" id="GO:0003697">
    <property type="term" value="F:single-stranded DNA binding"/>
    <property type="evidence" value="ECO:0007669"/>
    <property type="project" value="InterPro"/>
</dbReference>
<dbReference type="InterPro" id="IPR000424">
    <property type="entry name" value="Primosome_PriB/ssb"/>
</dbReference>
<dbReference type="InterPro" id="IPR011344">
    <property type="entry name" value="ssDNA-bd"/>
</dbReference>
<sequence>MLHTFIGNLTEDPTFSKTDRGVTSVRLRLAVNEAYRDKKGNLQEKAPTFWDCFGWGNRADRIRDAAWKKGQAVIVVGEFTSSSWVSDDGVKHSRTTVTILNVGADATRQRRTVEAKEHVEAPAPAAPAEELPGLGTVDADAELGL</sequence>
<organism evidence="5 6">
    <name type="scientific">Schaalia hyovaginalis</name>
    <dbReference type="NCBI Taxonomy" id="29316"/>
    <lineage>
        <taxon>Bacteria</taxon>
        <taxon>Bacillati</taxon>
        <taxon>Actinomycetota</taxon>
        <taxon>Actinomycetes</taxon>
        <taxon>Actinomycetales</taxon>
        <taxon>Actinomycetaceae</taxon>
        <taxon>Schaalia</taxon>
    </lineage>
</organism>
<dbReference type="NCBIfam" id="TIGR00621">
    <property type="entry name" value="ssb"/>
    <property type="match status" value="1"/>
</dbReference>
<reference evidence="5" key="1">
    <citation type="submission" date="2020-08" db="EMBL/GenBank/DDBJ databases">
        <title>Sequencing the genomes of 1000 actinobacteria strains.</title>
        <authorList>
            <person name="Klenk H.-P."/>
        </authorList>
    </citation>
    <scope>NUCLEOTIDE SEQUENCE</scope>
    <source>
        <strain evidence="5">DSM 10695</strain>
    </source>
</reference>
<dbReference type="AlphaFoldDB" id="A0A923E343"/>
<dbReference type="Gene3D" id="2.40.50.140">
    <property type="entry name" value="Nucleic acid-binding proteins"/>
    <property type="match status" value="1"/>
</dbReference>
<comment type="caution">
    <text evidence="5">The sequence shown here is derived from an EMBL/GenBank/DDBJ whole genome shotgun (WGS) entry which is preliminary data.</text>
</comment>
<evidence type="ECO:0000256" key="3">
    <source>
        <dbReference type="RuleBase" id="RU000524"/>
    </source>
</evidence>
<dbReference type="EMBL" id="JACHMK010000001">
    <property type="protein sequence ID" value="MBB6335141.1"/>
    <property type="molecule type" value="Genomic_DNA"/>
</dbReference>
<evidence type="ECO:0000256" key="2">
    <source>
        <dbReference type="PROSITE-ProRule" id="PRU00252"/>
    </source>
</evidence>
<evidence type="ECO:0000256" key="4">
    <source>
        <dbReference type="SAM" id="MobiDB-lite"/>
    </source>
</evidence>
<feature type="region of interest" description="Disordered" evidence="4">
    <location>
        <begin position="116"/>
        <end position="145"/>
    </location>
</feature>
<accession>A0A923E343</accession>
<evidence type="ECO:0000313" key="6">
    <source>
        <dbReference type="Proteomes" id="UP000617426"/>
    </source>
</evidence>
<dbReference type="GO" id="GO:0006260">
    <property type="term" value="P:DNA replication"/>
    <property type="evidence" value="ECO:0007669"/>
    <property type="project" value="InterPro"/>
</dbReference>
<proteinExistence type="predicted"/>
<keyword evidence="6" id="KW-1185">Reference proteome</keyword>
<dbReference type="CDD" id="cd04496">
    <property type="entry name" value="SSB_OBF"/>
    <property type="match status" value="1"/>
</dbReference>
<feature type="compositionally biased region" description="Low complexity" evidence="4">
    <location>
        <begin position="121"/>
        <end position="130"/>
    </location>
</feature>
<dbReference type="Proteomes" id="UP000617426">
    <property type="component" value="Unassembled WGS sequence"/>
</dbReference>
<dbReference type="InterPro" id="IPR012340">
    <property type="entry name" value="NA-bd_OB-fold"/>
</dbReference>
<gene>
    <name evidence="5" type="ORF">HD592_001706</name>
</gene>
<evidence type="ECO:0000256" key="1">
    <source>
        <dbReference type="ARBA" id="ARBA00023125"/>
    </source>
</evidence>
<dbReference type="PROSITE" id="PS50935">
    <property type="entry name" value="SSB"/>
    <property type="match status" value="1"/>
</dbReference>
<evidence type="ECO:0000313" key="5">
    <source>
        <dbReference type="EMBL" id="MBB6335141.1"/>
    </source>
</evidence>
<protein>
    <recommendedName>
        <fullName evidence="3">Single-stranded DNA-binding protein</fullName>
    </recommendedName>
</protein>
<dbReference type="RefSeq" id="WP_184453354.1">
    <property type="nucleotide sequence ID" value="NZ_JACHMK010000001.1"/>
</dbReference>
<dbReference type="SUPFAM" id="SSF50249">
    <property type="entry name" value="Nucleic acid-binding proteins"/>
    <property type="match status" value="1"/>
</dbReference>